<sequence>MKTSTLVILLLVVVVVILIPHIQAQYFPDDFFVAYDKGGEIPQLKVPKLIKMDRAEMVRERGRIRLNEREKIIKKAQSRRELWKMLQKKEWKRQCSGFACVYSHLSHTGKSKQAKLREYFRACTMDPDCSLGRRRRSIESRSGSSL</sequence>
<feature type="chain" id="PRO_5042084340" evidence="1">
    <location>
        <begin position="25"/>
        <end position="146"/>
    </location>
</feature>
<accession>A0AAD8F5N6</accession>
<reference evidence="2" key="2">
    <citation type="submission" date="2023-04" db="EMBL/GenBank/DDBJ databases">
        <authorList>
            <person name="Bu L."/>
            <person name="Lu L."/>
            <person name="Laidemitt M.R."/>
            <person name="Zhang S.M."/>
            <person name="Mutuku M."/>
            <person name="Mkoji G."/>
            <person name="Steinauer M."/>
            <person name="Loker E.S."/>
        </authorList>
    </citation>
    <scope>NUCLEOTIDE SEQUENCE</scope>
    <source>
        <strain evidence="2">KasaAsao</strain>
        <tissue evidence="2">Whole Snail</tissue>
    </source>
</reference>
<evidence type="ECO:0000313" key="2">
    <source>
        <dbReference type="EMBL" id="KAK0051558.1"/>
    </source>
</evidence>
<reference evidence="2" key="1">
    <citation type="journal article" date="2023" name="PLoS Negl. Trop. Dis.">
        <title>A genome sequence for Biomphalaria pfeifferi, the major vector snail for the human-infecting parasite Schistosoma mansoni.</title>
        <authorList>
            <person name="Bu L."/>
            <person name="Lu L."/>
            <person name="Laidemitt M.R."/>
            <person name="Zhang S.M."/>
            <person name="Mutuku M."/>
            <person name="Mkoji G."/>
            <person name="Steinauer M."/>
            <person name="Loker E.S."/>
        </authorList>
    </citation>
    <scope>NUCLEOTIDE SEQUENCE</scope>
    <source>
        <strain evidence="2">KasaAsao</strain>
    </source>
</reference>
<keyword evidence="3" id="KW-1185">Reference proteome</keyword>
<keyword evidence="1" id="KW-0732">Signal</keyword>
<name>A0AAD8F5N6_BIOPF</name>
<comment type="caution">
    <text evidence="2">The sequence shown here is derived from an EMBL/GenBank/DDBJ whole genome shotgun (WGS) entry which is preliminary data.</text>
</comment>
<dbReference type="AlphaFoldDB" id="A0AAD8F5N6"/>
<gene>
    <name evidence="2" type="ORF">Bpfe_018947</name>
</gene>
<organism evidence="2 3">
    <name type="scientific">Biomphalaria pfeifferi</name>
    <name type="common">Bloodfluke planorb</name>
    <name type="synonym">Freshwater snail</name>
    <dbReference type="NCBI Taxonomy" id="112525"/>
    <lineage>
        <taxon>Eukaryota</taxon>
        <taxon>Metazoa</taxon>
        <taxon>Spiralia</taxon>
        <taxon>Lophotrochozoa</taxon>
        <taxon>Mollusca</taxon>
        <taxon>Gastropoda</taxon>
        <taxon>Heterobranchia</taxon>
        <taxon>Euthyneura</taxon>
        <taxon>Panpulmonata</taxon>
        <taxon>Hygrophila</taxon>
        <taxon>Lymnaeoidea</taxon>
        <taxon>Planorbidae</taxon>
        <taxon>Biomphalaria</taxon>
    </lineage>
</organism>
<proteinExistence type="predicted"/>
<protein>
    <submittedName>
        <fullName evidence="2">Uncharacterized protein</fullName>
    </submittedName>
</protein>
<evidence type="ECO:0000313" key="3">
    <source>
        <dbReference type="Proteomes" id="UP001233172"/>
    </source>
</evidence>
<evidence type="ECO:0000256" key="1">
    <source>
        <dbReference type="SAM" id="SignalP"/>
    </source>
</evidence>
<dbReference type="EMBL" id="JASAOG010000102">
    <property type="protein sequence ID" value="KAK0051558.1"/>
    <property type="molecule type" value="Genomic_DNA"/>
</dbReference>
<feature type="signal peptide" evidence="1">
    <location>
        <begin position="1"/>
        <end position="24"/>
    </location>
</feature>
<dbReference type="Proteomes" id="UP001233172">
    <property type="component" value="Unassembled WGS sequence"/>
</dbReference>